<evidence type="ECO:0000313" key="9">
    <source>
        <dbReference type="EMBL" id="PYI07950.1"/>
    </source>
</evidence>
<dbReference type="Pfam" id="PF00172">
    <property type="entry name" value="Zn_clus"/>
    <property type="match status" value="1"/>
</dbReference>
<dbReference type="EMBL" id="KZ826338">
    <property type="protein sequence ID" value="PYI07950.1"/>
    <property type="molecule type" value="Genomic_DNA"/>
</dbReference>
<keyword evidence="7" id="KW-0812">Transmembrane</keyword>
<reference evidence="9 10" key="1">
    <citation type="submission" date="2018-02" db="EMBL/GenBank/DDBJ databases">
        <title>The genomes of Aspergillus section Nigri reveals drivers in fungal speciation.</title>
        <authorList>
            <consortium name="DOE Joint Genome Institute"/>
            <person name="Vesth T.C."/>
            <person name="Nybo J."/>
            <person name="Theobald S."/>
            <person name="Brandl J."/>
            <person name="Frisvad J.C."/>
            <person name="Nielsen K.F."/>
            <person name="Lyhne E.K."/>
            <person name="Kogle M.E."/>
            <person name="Kuo A."/>
            <person name="Riley R."/>
            <person name="Clum A."/>
            <person name="Nolan M."/>
            <person name="Lipzen A."/>
            <person name="Salamov A."/>
            <person name="Henrissat B."/>
            <person name="Wiebenga A."/>
            <person name="De vries R.P."/>
            <person name="Grigoriev I.V."/>
            <person name="Mortensen U.H."/>
            <person name="Andersen M.R."/>
            <person name="Baker S.E."/>
        </authorList>
    </citation>
    <scope>NUCLEOTIDE SEQUENCE [LARGE SCALE GENOMIC DNA]</scope>
    <source>
        <strain evidence="9 10">CBS 121057</strain>
    </source>
</reference>
<proteinExistence type="predicted"/>
<feature type="transmembrane region" description="Helical" evidence="7">
    <location>
        <begin position="538"/>
        <end position="560"/>
    </location>
</feature>
<dbReference type="InterPro" id="IPR001138">
    <property type="entry name" value="Zn2Cys6_DnaBD"/>
</dbReference>
<dbReference type="Gene3D" id="4.10.240.10">
    <property type="entry name" value="Zn(2)-C6 fungal-type DNA-binding domain"/>
    <property type="match status" value="1"/>
</dbReference>
<organism evidence="9 10">
    <name type="scientific">Aspergillus sclerotiicarbonarius (strain CBS 121057 / IBT 28362)</name>
    <dbReference type="NCBI Taxonomy" id="1448318"/>
    <lineage>
        <taxon>Eukaryota</taxon>
        <taxon>Fungi</taxon>
        <taxon>Dikarya</taxon>
        <taxon>Ascomycota</taxon>
        <taxon>Pezizomycotina</taxon>
        <taxon>Eurotiomycetes</taxon>
        <taxon>Eurotiomycetidae</taxon>
        <taxon>Eurotiales</taxon>
        <taxon>Aspergillaceae</taxon>
        <taxon>Aspergillus</taxon>
        <taxon>Aspergillus subgen. Circumdati</taxon>
    </lineage>
</organism>
<evidence type="ECO:0000256" key="1">
    <source>
        <dbReference type="ARBA" id="ARBA00022723"/>
    </source>
</evidence>
<feature type="compositionally biased region" description="Polar residues" evidence="6">
    <location>
        <begin position="102"/>
        <end position="118"/>
    </location>
</feature>
<gene>
    <name evidence="9" type="ORF">BO78DRAFT_82689</name>
</gene>
<dbReference type="PANTHER" id="PTHR46910:SF5">
    <property type="entry name" value="ZN(II)2CYS6 TRANSCRIPTION FACTOR (EUROFUNG)"/>
    <property type="match status" value="1"/>
</dbReference>
<dbReference type="STRING" id="1448318.A0A319EEH2"/>
<evidence type="ECO:0000256" key="3">
    <source>
        <dbReference type="ARBA" id="ARBA00023125"/>
    </source>
</evidence>
<dbReference type="OrthoDB" id="103819at2759"/>
<dbReference type="GO" id="GO:0008270">
    <property type="term" value="F:zinc ion binding"/>
    <property type="evidence" value="ECO:0007669"/>
    <property type="project" value="InterPro"/>
</dbReference>
<evidence type="ECO:0000256" key="5">
    <source>
        <dbReference type="ARBA" id="ARBA00023242"/>
    </source>
</evidence>
<keyword evidence="1" id="KW-0479">Metal-binding</keyword>
<dbReference type="PANTHER" id="PTHR46910">
    <property type="entry name" value="TRANSCRIPTION FACTOR PDR1"/>
    <property type="match status" value="1"/>
</dbReference>
<dbReference type="CDD" id="cd12148">
    <property type="entry name" value="fungal_TF_MHR"/>
    <property type="match status" value="1"/>
</dbReference>
<dbReference type="GO" id="GO:0009893">
    <property type="term" value="P:positive regulation of metabolic process"/>
    <property type="evidence" value="ECO:0007669"/>
    <property type="project" value="UniProtKB-ARBA"/>
</dbReference>
<dbReference type="VEuPathDB" id="FungiDB:BO78DRAFT_82689"/>
<dbReference type="PROSITE" id="PS50048">
    <property type="entry name" value="ZN2_CY6_FUNGAL_2"/>
    <property type="match status" value="1"/>
</dbReference>
<evidence type="ECO:0000313" key="10">
    <source>
        <dbReference type="Proteomes" id="UP000248423"/>
    </source>
</evidence>
<dbReference type="InterPro" id="IPR007219">
    <property type="entry name" value="XnlR_reg_dom"/>
</dbReference>
<evidence type="ECO:0000256" key="7">
    <source>
        <dbReference type="SAM" id="Phobius"/>
    </source>
</evidence>
<dbReference type="GO" id="GO:0006351">
    <property type="term" value="P:DNA-templated transcription"/>
    <property type="evidence" value="ECO:0007669"/>
    <property type="project" value="InterPro"/>
</dbReference>
<dbReference type="PROSITE" id="PS00463">
    <property type="entry name" value="ZN2_CY6_FUNGAL_1"/>
    <property type="match status" value="1"/>
</dbReference>
<dbReference type="SUPFAM" id="SSF57701">
    <property type="entry name" value="Zn2/Cys6 DNA-binding domain"/>
    <property type="match status" value="1"/>
</dbReference>
<feature type="domain" description="Zn(2)-C6 fungal-type" evidence="8">
    <location>
        <begin position="17"/>
        <end position="46"/>
    </location>
</feature>
<keyword evidence="7" id="KW-1133">Transmembrane helix</keyword>
<evidence type="ECO:0000256" key="6">
    <source>
        <dbReference type="SAM" id="MobiDB-lite"/>
    </source>
</evidence>
<dbReference type="AlphaFoldDB" id="A0A319EEH2"/>
<dbReference type="GO" id="GO:0000981">
    <property type="term" value="F:DNA-binding transcription factor activity, RNA polymerase II-specific"/>
    <property type="evidence" value="ECO:0007669"/>
    <property type="project" value="InterPro"/>
</dbReference>
<keyword evidence="7" id="KW-0472">Membrane</keyword>
<evidence type="ECO:0000256" key="2">
    <source>
        <dbReference type="ARBA" id="ARBA00023015"/>
    </source>
</evidence>
<dbReference type="CDD" id="cd00067">
    <property type="entry name" value="GAL4"/>
    <property type="match status" value="1"/>
</dbReference>
<dbReference type="Proteomes" id="UP000248423">
    <property type="component" value="Unassembled WGS sequence"/>
</dbReference>
<keyword evidence="5" id="KW-0539">Nucleus</keyword>
<dbReference type="GO" id="GO:0003677">
    <property type="term" value="F:DNA binding"/>
    <property type="evidence" value="ECO:0007669"/>
    <property type="project" value="UniProtKB-KW"/>
</dbReference>
<keyword evidence="10" id="KW-1185">Reference proteome</keyword>
<sequence>MEPEGPESDREPVVRRACDQCRLRKIRCDKRSPCSNCRSSQILCRSTGAGQKPPEPRKRVLISSQYEKKIDLIEERLGNIERILLELRSSAKGPSEPCYHSTPLSRQLSPSAANYSNTPAALDQHESTAAFEGNSSLAAHSAYAREFLETAVSRHALQISTPKISTALASLRQMVSMQDHQAQSPPREVRFPNQKAIPGSGLRELSLPPVQMVLTILRKYKGQPSTLQTYFPFLSIQRLVEKCREVYFATEEYSDSTFIVIHGALYYLIGDTISTIKDEDTRDEYVRHLKLCQVNLETALANLSLLMPAKTENIEALALGAVYAIEMSKPSFAMTLTSTAFRLCQTLGYHRSPSLEKDSKSAQGNMIFWTIYILDKAVSLRLGRASTIQDYDITSLEALDMTGINEPFKIIYPLWVKLATIQGKTYELLYSPAALAQPESARIFHARQLASEMQYMVMEPFEKINFDTKLSAVDEVFFRSDKVARLSVLTLIYRAIPAQGVQGTFIYECIETARSALEEHHKCMTDVKEMNEHIKAAYFHWTILYAPFVPFIVIFCHAIAVSSWEDLARLEDFVASLQPNCFLSEAIAKLYQLCQVLGNVARLYIEAKEQAQAKEDQDLASVGQEFDVYLSALGLAPMSTDDSDGQWASAPVPSGSVPGEIRGTTEGQYTGPMPQTSQLGNWFSGNQHMMGLLEEDLSFFDPSSST</sequence>
<evidence type="ECO:0000256" key="4">
    <source>
        <dbReference type="ARBA" id="ARBA00023163"/>
    </source>
</evidence>
<evidence type="ECO:0000259" key="8">
    <source>
        <dbReference type="PROSITE" id="PS50048"/>
    </source>
</evidence>
<keyword evidence="4" id="KW-0804">Transcription</keyword>
<dbReference type="SMART" id="SM00906">
    <property type="entry name" value="Fungal_trans"/>
    <property type="match status" value="1"/>
</dbReference>
<protein>
    <submittedName>
        <fullName evidence="9">Fungal-specific transcription factor domain protein</fullName>
    </submittedName>
</protein>
<dbReference type="SMART" id="SM00066">
    <property type="entry name" value="GAL4"/>
    <property type="match status" value="1"/>
</dbReference>
<dbReference type="InterPro" id="IPR050987">
    <property type="entry name" value="AtrR-like"/>
</dbReference>
<accession>A0A319EEH2</accession>
<keyword evidence="3" id="KW-0238">DNA-binding</keyword>
<dbReference type="Pfam" id="PF04082">
    <property type="entry name" value="Fungal_trans"/>
    <property type="match status" value="1"/>
</dbReference>
<feature type="region of interest" description="Disordered" evidence="6">
    <location>
        <begin position="91"/>
        <end position="118"/>
    </location>
</feature>
<name>A0A319EEH2_ASPSB</name>
<keyword evidence="2" id="KW-0805">Transcription regulation</keyword>
<dbReference type="InterPro" id="IPR036864">
    <property type="entry name" value="Zn2-C6_fun-type_DNA-bd_sf"/>
</dbReference>